<dbReference type="OrthoDB" id="652634at2"/>
<dbReference type="SUPFAM" id="SSF53474">
    <property type="entry name" value="alpha/beta-Hydrolases"/>
    <property type="match status" value="1"/>
</dbReference>
<reference evidence="2 3" key="1">
    <citation type="submission" date="2019-03" db="EMBL/GenBank/DDBJ databases">
        <title>Genomic Encyclopedia of Archaeal and Bacterial Type Strains, Phase II (KMG-II): from individual species to whole genera.</title>
        <authorList>
            <person name="Goeker M."/>
        </authorList>
    </citation>
    <scope>NUCLEOTIDE SEQUENCE [LARGE SCALE GENOMIC DNA]</scope>
    <source>
        <strain evidence="2 3">DSM 24323</strain>
    </source>
</reference>
<evidence type="ECO:0000259" key="1">
    <source>
        <dbReference type="Pfam" id="PF20408"/>
    </source>
</evidence>
<comment type="caution">
    <text evidence="2">The sequence shown here is derived from an EMBL/GenBank/DDBJ whole genome shotgun (WGS) entry which is preliminary data.</text>
</comment>
<protein>
    <recommendedName>
        <fullName evidence="1">KANL3/Tex30 alpha/beta hydrolase-like domain-containing protein</fullName>
    </recommendedName>
</protein>
<dbReference type="Proteomes" id="UP000295371">
    <property type="component" value="Unassembled WGS sequence"/>
</dbReference>
<dbReference type="PANTHER" id="PTHR13136:SF11">
    <property type="entry name" value="TESTIS-EXPRESSED PROTEIN 30"/>
    <property type="match status" value="1"/>
</dbReference>
<keyword evidence="3" id="KW-1185">Reference proteome</keyword>
<dbReference type="AlphaFoldDB" id="A0A4R7J862"/>
<evidence type="ECO:0000313" key="2">
    <source>
        <dbReference type="EMBL" id="TDT33670.1"/>
    </source>
</evidence>
<feature type="domain" description="KANL3/Tex30 alpha/beta hydrolase-like" evidence="1">
    <location>
        <begin position="28"/>
        <end position="192"/>
    </location>
</feature>
<sequence>MPDRTVEVQTSLGPGRLHLAGEPGGLWLLLGHGAGGGIDALDLAHLAAAIPASGIGVARYEQPWRVAGKKVAPAPARLDEGWIPAVQVLQDQAAIDQLVVGGRSAGARVACRTATASGAAGVLCCAFPLHPPGRLEKSRLPELLGAGVPTVVVQGSRDSFGTDQELREAVTGSDVRVLTAPGGDHAMKTPARTYWGPIGQALSDAVAELRGRIGD</sequence>
<dbReference type="EMBL" id="SOAW01000001">
    <property type="protein sequence ID" value="TDT33670.1"/>
    <property type="molecule type" value="Genomic_DNA"/>
</dbReference>
<gene>
    <name evidence="2" type="ORF">CLV29_1295</name>
</gene>
<evidence type="ECO:0000313" key="3">
    <source>
        <dbReference type="Proteomes" id="UP000295371"/>
    </source>
</evidence>
<dbReference type="InterPro" id="IPR029058">
    <property type="entry name" value="AB_hydrolase_fold"/>
</dbReference>
<dbReference type="InterPro" id="IPR026555">
    <property type="entry name" value="NSL3/Tex30"/>
</dbReference>
<dbReference type="InterPro" id="IPR046879">
    <property type="entry name" value="KANL3/Tex30_Abhydrolase"/>
</dbReference>
<dbReference type="PANTHER" id="PTHR13136">
    <property type="entry name" value="TESTIS DEVELOPMENT PROTEIN PRTD"/>
    <property type="match status" value="1"/>
</dbReference>
<accession>A0A4R7J862</accession>
<organism evidence="2 3">
    <name type="scientific">Naumannella halotolerans</name>
    <dbReference type="NCBI Taxonomy" id="993414"/>
    <lineage>
        <taxon>Bacteria</taxon>
        <taxon>Bacillati</taxon>
        <taxon>Actinomycetota</taxon>
        <taxon>Actinomycetes</taxon>
        <taxon>Propionibacteriales</taxon>
        <taxon>Propionibacteriaceae</taxon>
        <taxon>Naumannella</taxon>
    </lineage>
</organism>
<dbReference type="Gene3D" id="3.40.50.1820">
    <property type="entry name" value="alpha/beta hydrolase"/>
    <property type="match status" value="1"/>
</dbReference>
<dbReference type="Pfam" id="PF20408">
    <property type="entry name" value="Abhydrolase_11"/>
    <property type="match status" value="1"/>
</dbReference>
<proteinExistence type="predicted"/>
<dbReference type="RefSeq" id="WP_133754143.1">
    <property type="nucleotide sequence ID" value="NZ_CP171129.1"/>
</dbReference>
<name>A0A4R7J862_9ACTN</name>